<organism evidence="2 3">
    <name type="scientific">Candidatus Pullichristensenella excrementigallinarum</name>
    <dbReference type="NCBI Taxonomy" id="2840907"/>
    <lineage>
        <taxon>Bacteria</taxon>
        <taxon>Bacillati</taxon>
        <taxon>Bacillota</taxon>
        <taxon>Clostridia</taxon>
        <taxon>Candidatus Pullichristensenella</taxon>
    </lineage>
</organism>
<sequence>MTDNLKKFLEKISTNEELRDRVNQMTKEELLREAAKMGIALTNEDLRQGSQDPVSNDELDAVSGGGKCGCSDFGGGTAEGTGLKSCGCAVIGVHSSDRGKAGCCCFAMGAGVNQ</sequence>
<protein>
    <submittedName>
        <fullName evidence="2">Nif11-like leader peptide family RiPP</fullName>
    </submittedName>
</protein>
<reference evidence="2" key="2">
    <citation type="journal article" date="2021" name="PeerJ">
        <title>Extensive microbial diversity within the chicken gut microbiome revealed by metagenomics and culture.</title>
        <authorList>
            <person name="Gilroy R."/>
            <person name="Ravi A."/>
            <person name="Getino M."/>
            <person name="Pursley I."/>
            <person name="Horton D.L."/>
            <person name="Alikhan N.F."/>
            <person name="Baker D."/>
            <person name="Gharbi K."/>
            <person name="Hall N."/>
            <person name="Watson M."/>
            <person name="Adriaenssens E.M."/>
            <person name="Foster-Nyarko E."/>
            <person name="Jarju S."/>
            <person name="Secka A."/>
            <person name="Antonio M."/>
            <person name="Oren A."/>
            <person name="Chaudhuri R.R."/>
            <person name="La Ragione R."/>
            <person name="Hildebrand F."/>
            <person name="Pallen M.J."/>
        </authorList>
    </citation>
    <scope>NUCLEOTIDE SEQUENCE</scope>
    <source>
        <strain evidence="2">ChiHcec3-11533</strain>
    </source>
</reference>
<dbReference type="AlphaFoldDB" id="A0A9D1IA25"/>
<dbReference type="Pfam" id="PF07862">
    <property type="entry name" value="Nif11"/>
    <property type="match status" value="1"/>
</dbReference>
<comment type="caution">
    <text evidence="2">The sequence shown here is derived from an EMBL/GenBank/DDBJ whole genome shotgun (WGS) entry which is preliminary data.</text>
</comment>
<dbReference type="EMBL" id="DVMU01000041">
    <property type="protein sequence ID" value="HIU33285.1"/>
    <property type="molecule type" value="Genomic_DNA"/>
</dbReference>
<feature type="domain" description="Nif11" evidence="1">
    <location>
        <begin position="3"/>
        <end position="46"/>
    </location>
</feature>
<name>A0A9D1IA25_9FIRM</name>
<accession>A0A9D1IA25</accession>
<dbReference type="InterPro" id="IPR012903">
    <property type="entry name" value="Nif11"/>
</dbReference>
<gene>
    <name evidence="2" type="ORF">IAB02_01855</name>
</gene>
<dbReference type="NCBIfam" id="TIGR03798">
    <property type="entry name" value="leader_Nif11"/>
    <property type="match status" value="1"/>
</dbReference>
<dbReference type="InterPro" id="IPR022516">
    <property type="entry name" value="CHP03798_Ocin"/>
</dbReference>
<proteinExistence type="predicted"/>
<evidence type="ECO:0000259" key="1">
    <source>
        <dbReference type="Pfam" id="PF07862"/>
    </source>
</evidence>
<evidence type="ECO:0000313" key="3">
    <source>
        <dbReference type="Proteomes" id="UP000824072"/>
    </source>
</evidence>
<evidence type="ECO:0000313" key="2">
    <source>
        <dbReference type="EMBL" id="HIU33285.1"/>
    </source>
</evidence>
<reference evidence="2" key="1">
    <citation type="submission" date="2020-10" db="EMBL/GenBank/DDBJ databases">
        <authorList>
            <person name="Gilroy R."/>
        </authorList>
    </citation>
    <scope>NUCLEOTIDE SEQUENCE</scope>
    <source>
        <strain evidence="2">ChiHcec3-11533</strain>
    </source>
</reference>
<dbReference type="Proteomes" id="UP000824072">
    <property type="component" value="Unassembled WGS sequence"/>
</dbReference>